<organism evidence="2">
    <name type="scientific">Tanacetum cinerariifolium</name>
    <name type="common">Dalmatian daisy</name>
    <name type="synonym">Chrysanthemum cinerariifolium</name>
    <dbReference type="NCBI Taxonomy" id="118510"/>
    <lineage>
        <taxon>Eukaryota</taxon>
        <taxon>Viridiplantae</taxon>
        <taxon>Streptophyta</taxon>
        <taxon>Embryophyta</taxon>
        <taxon>Tracheophyta</taxon>
        <taxon>Spermatophyta</taxon>
        <taxon>Magnoliopsida</taxon>
        <taxon>eudicotyledons</taxon>
        <taxon>Gunneridae</taxon>
        <taxon>Pentapetalae</taxon>
        <taxon>asterids</taxon>
        <taxon>campanulids</taxon>
        <taxon>Asterales</taxon>
        <taxon>Asteraceae</taxon>
        <taxon>Asteroideae</taxon>
        <taxon>Anthemideae</taxon>
        <taxon>Anthemidinae</taxon>
        <taxon>Tanacetum</taxon>
    </lineage>
</organism>
<feature type="compositionally biased region" description="Polar residues" evidence="1">
    <location>
        <begin position="98"/>
        <end position="107"/>
    </location>
</feature>
<comment type="caution">
    <text evidence="2">The sequence shown here is derived from an EMBL/GenBank/DDBJ whole genome shotgun (WGS) entry which is preliminary data.</text>
</comment>
<feature type="non-terminal residue" evidence="2">
    <location>
        <position position="1"/>
    </location>
</feature>
<proteinExistence type="predicted"/>
<dbReference type="AlphaFoldDB" id="A0A699QQJ4"/>
<evidence type="ECO:0000256" key="1">
    <source>
        <dbReference type="SAM" id="MobiDB-lite"/>
    </source>
</evidence>
<accession>A0A699QQJ4</accession>
<dbReference type="EMBL" id="BKCJ011045229">
    <property type="protein sequence ID" value="GFC73992.1"/>
    <property type="molecule type" value="Genomic_DNA"/>
</dbReference>
<reference evidence="2" key="1">
    <citation type="journal article" date="2019" name="Sci. Rep.">
        <title>Draft genome of Tanacetum cinerariifolium, the natural source of mosquito coil.</title>
        <authorList>
            <person name="Yamashiro T."/>
            <person name="Shiraishi A."/>
            <person name="Satake H."/>
            <person name="Nakayama K."/>
        </authorList>
    </citation>
    <scope>NUCLEOTIDE SEQUENCE</scope>
</reference>
<name>A0A699QQJ4_TANCI</name>
<evidence type="ECO:0000313" key="2">
    <source>
        <dbReference type="EMBL" id="GFC73992.1"/>
    </source>
</evidence>
<sequence>TLMTCHLSIHPAATCTVPRTQLLAASRRHVAASYWTAASDVAPTSARSTPSVNDVQRRLSTTVNASGHQSMAVDHCGDRRSTTVAGGEPPLTAARPPLTSTLHSSIS</sequence>
<gene>
    <name evidence="2" type="ORF">Tci_845962</name>
</gene>
<feature type="region of interest" description="Disordered" evidence="1">
    <location>
        <begin position="64"/>
        <end position="107"/>
    </location>
</feature>
<protein>
    <submittedName>
        <fullName evidence="2">Uncharacterized protein</fullName>
    </submittedName>
</protein>